<dbReference type="EMBL" id="GU474844">
    <property type="protein sequence ID" value="ADI16692.1"/>
    <property type="molecule type" value="Genomic_DNA"/>
</dbReference>
<protein>
    <recommendedName>
        <fullName evidence="1">Aminoglycoside phosphotransferase domain-containing protein</fullName>
    </recommendedName>
</protein>
<dbReference type="AlphaFoldDB" id="E0XQK1"/>
<dbReference type="Gene3D" id="3.90.1200.10">
    <property type="match status" value="1"/>
</dbReference>
<dbReference type="InterPro" id="IPR011009">
    <property type="entry name" value="Kinase-like_dom_sf"/>
</dbReference>
<name>E0XQK1_9GAMM</name>
<organism evidence="2">
    <name type="scientific">uncultured gamma proteobacterium HF0010_05D02</name>
    <dbReference type="NCBI Taxonomy" id="710978"/>
    <lineage>
        <taxon>Bacteria</taxon>
        <taxon>Pseudomonadati</taxon>
        <taxon>Pseudomonadota</taxon>
        <taxon>Gammaproteobacteria</taxon>
        <taxon>environmental samples</taxon>
    </lineage>
</organism>
<evidence type="ECO:0000259" key="1">
    <source>
        <dbReference type="Pfam" id="PF01636"/>
    </source>
</evidence>
<reference evidence="2" key="1">
    <citation type="journal article" date="2011" name="Environ. Microbiol.">
        <title>Time-series analyses of Monterey Bay coastal microbial picoplankton using a 'genome proxy' microarray.</title>
        <authorList>
            <person name="Rich V.I."/>
            <person name="Pham V.D."/>
            <person name="Eppley J."/>
            <person name="Shi Y."/>
            <person name="DeLong E.F."/>
        </authorList>
    </citation>
    <scope>NUCLEOTIDE SEQUENCE</scope>
</reference>
<sequence>MAVHTDHDPSIKAVLDQSRLWTFGDTNDRPTLGELLSEGSANRVYELLPMRRQVLRFTYKSHELSVNPSLQELEIWKLVANEGLAPTVYYHSDDGDVVITDRLSFSDVSTEAHAELCKQIHHFRPRGLRLRLTEVAAMYRAAASETSSHIASETDRQPIKKDLSQLDSESPVFCHNDLSPHNVGWLGDRLLAIDWEYAAMGSPHYDVASASEGMKHNERQEFAIRVLEDTFDKNLWSTACRVVPLINYLWALATEDHDTALSLRAVFEEHYVT</sequence>
<dbReference type="Pfam" id="PF01636">
    <property type="entry name" value="APH"/>
    <property type="match status" value="1"/>
</dbReference>
<proteinExistence type="predicted"/>
<evidence type="ECO:0000313" key="2">
    <source>
        <dbReference type="EMBL" id="ADI16692.1"/>
    </source>
</evidence>
<feature type="domain" description="Aminoglycoside phosphotransferase" evidence="1">
    <location>
        <begin position="36"/>
        <end position="230"/>
    </location>
</feature>
<dbReference type="SUPFAM" id="SSF56112">
    <property type="entry name" value="Protein kinase-like (PK-like)"/>
    <property type="match status" value="1"/>
</dbReference>
<accession>E0XQK1</accession>
<dbReference type="InterPro" id="IPR002575">
    <property type="entry name" value="Aminoglycoside_PTrfase"/>
</dbReference>